<gene>
    <name evidence="1" type="ordered locus">SUB1825</name>
</gene>
<organism evidence="1 2">
    <name type="scientific">Streptococcus uberis (strain ATCC BAA-854 / 0140J)</name>
    <dbReference type="NCBI Taxonomy" id="218495"/>
    <lineage>
        <taxon>Bacteria</taxon>
        <taxon>Bacillati</taxon>
        <taxon>Bacillota</taxon>
        <taxon>Bacilli</taxon>
        <taxon>Lactobacillales</taxon>
        <taxon>Streptococcaceae</taxon>
        <taxon>Streptococcus</taxon>
    </lineage>
</organism>
<sequence length="99" mass="11228">MTPKIEFGKWYEDESIDSVFIDFTGIPGGFGGYDDIPEDIKTMVFTTNQEKSGDGIINYAEVINPEPLLNSKFADTYEINGYNVKKLIMDAYNEQIENN</sequence>
<name>B9DWB1_STRU0</name>
<dbReference type="HOGENOM" id="CLU_2319031_0_0_9"/>
<accession>B9DWB1</accession>
<dbReference type="RefSeq" id="WP_015912110.1">
    <property type="nucleotide sequence ID" value="NC_012004.1"/>
</dbReference>
<proteinExistence type="predicted"/>
<evidence type="ECO:0000313" key="1">
    <source>
        <dbReference type="EMBL" id="CAR43865.1"/>
    </source>
</evidence>
<dbReference type="EMBL" id="AM946015">
    <property type="protein sequence ID" value="CAR43865.1"/>
    <property type="molecule type" value="Genomic_DNA"/>
</dbReference>
<keyword evidence="2" id="KW-1185">Reference proteome</keyword>
<protein>
    <submittedName>
        <fullName evidence="1">Hypothetical phage protein</fullName>
    </submittedName>
</protein>
<reference evidence="2" key="1">
    <citation type="journal article" date="2009" name="BMC Genomics">
        <title>Evidence for niche adaptation in the genome of the bovine pathogen Streptococcus uberis.</title>
        <authorList>
            <person name="Ward P.N."/>
            <person name="Holden M.T.G."/>
            <person name="Leigh J.A."/>
            <person name="Lennard N."/>
            <person name="Bignell A."/>
            <person name="Barron A."/>
            <person name="Clark L."/>
            <person name="Quail M.A."/>
            <person name="Woodward J."/>
            <person name="Barrell B.G."/>
            <person name="Egan S.A."/>
            <person name="Field T.R."/>
            <person name="Maskell D."/>
            <person name="Kehoe M."/>
            <person name="Dowson C.G."/>
            <person name="Chanter N."/>
            <person name="Whatmore A.M."/>
            <person name="Bentley S.D."/>
            <person name="Parkhill J."/>
        </authorList>
    </citation>
    <scope>NUCLEOTIDE SEQUENCE [LARGE SCALE GENOMIC DNA]</scope>
    <source>
        <strain evidence="2">ATCC BAA-854 / 0140J</strain>
    </source>
</reference>
<evidence type="ECO:0000313" key="2">
    <source>
        <dbReference type="Proteomes" id="UP000000449"/>
    </source>
</evidence>
<dbReference type="Proteomes" id="UP000000449">
    <property type="component" value="Chromosome"/>
</dbReference>
<dbReference type="AlphaFoldDB" id="B9DWB1"/>
<dbReference type="KEGG" id="sub:SUB1825"/>